<protein>
    <submittedName>
        <fullName evidence="2">Uncharacterized protein</fullName>
    </submittedName>
</protein>
<proteinExistence type="predicted"/>
<keyword evidence="3" id="KW-1185">Reference proteome</keyword>
<evidence type="ECO:0000256" key="1">
    <source>
        <dbReference type="SAM" id="MobiDB-lite"/>
    </source>
</evidence>
<organism evidence="2 3">
    <name type="scientific">Streptomyces marianii</name>
    <dbReference type="NCBI Taxonomy" id="1817406"/>
    <lineage>
        <taxon>Bacteria</taxon>
        <taxon>Bacillati</taxon>
        <taxon>Actinomycetota</taxon>
        <taxon>Actinomycetes</taxon>
        <taxon>Kitasatosporales</taxon>
        <taxon>Streptomycetaceae</taxon>
        <taxon>Streptomyces</taxon>
    </lineage>
</organism>
<dbReference type="AlphaFoldDB" id="A0A5R9DUD8"/>
<dbReference type="EMBL" id="VAWE01000002">
    <property type="protein sequence ID" value="TLQ39401.1"/>
    <property type="molecule type" value="Genomic_DNA"/>
</dbReference>
<gene>
    <name evidence="2" type="ORF">FEF34_39160</name>
</gene>
<dbReference type="OrthoDB" id="4223099at2"/>
<sequence length="167" mass="17657">MPPDQSLGMTAHGPAQATEAHRRSTTEGTPVSTTGAEAAIRTALHEALTSYFATGNTADDHALAVYSCSLAAHVVLRHDPHAVALIIGEGDSPNWRSARSVVGANGTVRPLTDDEDDDLDEDDAVLNLVDGNAAAWRPLCSRFDSRNGEYHLDLVKARDAGTAQLTT</sequence>
<dbReference type="Proteomes" id="UP000305921">
    <property type="component" value="Unassembled WGS sequence"/>
</dbReference>
<feature type="region of interest" description="Disordered" evidence="1">
    <location>
        <begin position="1"/>
        <end position="34"/>
    </location>
</feature>
<comment type="caution">
    <text evidence="2">The sequence shown here is derived from an EMBL/GenBank/DDBJ whole genome shotgun (WGS) entry which is preliminary data.</text>
</comment>
<accession>A0A5R9DUD8</accession>
<evidence type="ECO:0000313" key="3">
    <source>
        <dbReference type="Proteomes" id="UP000305921"/>
    </source>
</evidence>
<name>A0A5R9DUD8_9ACTN</name>
<reference evidence="2 3" key="1">
    <citation type="submission" date="2019-05" db="EMBL/GenBank/DDBJ databases">
        <title>Streptomyces marianii sp. nov., a novel marine actinomycete from southern coast of India.</title>
        <authorList>
            <person name="Iniyan A.M."/>
            <person name="Wink J."/>
            <person name="Ramprasad E."/>
            <person name="Ramana C.V."/>
            <person name="Bunk B."/>
            <person name="Sproer C."/>
            <person name="Joseph F.-J.R.S."/>
            <person name="Vincent S.G.P."/>
        </authorList>
    </citation>
    <scope>NUCLEOTIDE SEQUENCE [LARGE SCALE GENOMIC DNA]</scope>
    <source>
        <strain evidence="2 3">ICN19</strain>
    </source>
</reference>
<evidence type="ECO:0000313" key="2">
    <source>
        <dbReference type="EMBL" id="TLQ39401.1"/>
    </source>
</evidence>
<dbReference type="RefSeq" id="WP_138058211.1">
    <property type="nucleotide sequence ID" value="NZ_VAWE01000002.1"/>
</dbReference>